<dbReference type="RefSeq" id="WP_344542066.1">
    <property type="nucleotide sequence ID" value="NZ_BAAATM010000018.1"/>
</dbReference>
<dbReference type="CDD" id="cd06170">
    <property type="entry name" value="LuxR_C_like"/>
    <property type="match status" value="1"/>
</dbReference>
<dbReference type="EMBL" id="BAAATM010000018">
    <property type="protein sequence ID" value="GAA2551028.1"/>
    <property type="molecule type" value="Genomic_DNA"/>
</dbReference>
<evidence type="ECO:0000256" key="1">
    <source>
        <dbReference type="SAM" id="MobiDB-lite"/>
    </source>
</evidence>
<feature type="domain" description="HTH luxR-type" evidence="2">
    <location>
        <begin position="717"/>
        <end position="782"/>
    </location>
</feature>
<dbReference type="SUPFAM" id="SSF48452">
    <property type="entry name" value="TPR-like"/>
    <property type="match status" value="1"/>
</dbReference>
<keyword evidence="4" id="KW-1185">Reference proteome</keyword>
<protein>
    <recommendedName>
        <fullName evidence="2">HTH luxR-type domain-containing protein</fullName>
    </recommendedName>
</protein>
<dbReference type="SUPFAM" id="SSF52540">
    <property type="entry name" value="P-loop containing nucleoside triphosphate hydrolases"/>
    <property type="match status" value="1"/>
</dbReference>
<sequence>MYPNSPSTTTDDLGAGGPGLLTVANRSLVGRQEERAELRGLLGNPAVRVVTVTGPAGVGKSRFAAAAYADVAQSFEDGGRAVDLNDVHPGQDPETLLAEILGLETGTGRPVHTLLRAYFQPRRCLLLLDGCDRMRAALVPAVTRLVNDCPGLTVLTTGNERLGIYGEVLLRLRPLELPPADREPDLDELREIPSVKLFVERTVVSRPNFALTEHNRDAVVRLCRRTDGLPMAIEFAAARMKMLSPQRLLDELDTSLDALSGTEFDTLSRHRSMGAAIARQLDTLDKDERDLLRRLAVFHRAFDLPTAQALWSGSAGELQRLLETFVDKSLLYTEECSDGELIISMLGLTRQFLLEEAHTLGEDRELSAAHAAFCVDLTAGAESGLRGPDQSRWLLVLDYWRQDLTSALDFLARTRDTANLVAIAVNLREYWQARGEIGEGIARLRAGLDDVGGLTPAQQAEGRLALAELLLAAGEMTAAEDCLGKARAAYEELGDAAGVAACMRGAGLVALRRGDLAEADRRLEDCVAAAADDDRAEHAEVLRVLAEVRRAEGDAACARRLAEEALEFFERQRDVRNIALTRLVLGDVAFALGDQDGAVDLYRSALRDIAELRHLALCALGLEKFTLLLTRSRGQSMETWRRAARALGAAAGIRAATGCVAPAPVRMEVDAVTALTRVRLGEEEAAELAAEGRQSPPEAAVAAVLAPSESVEPDRAPDGAGNPLTPREREVAELVANGLTNREIARRLGIAEWTAVNHVRKIMRKLACTSRVQVASWMSQQDSARRSRPTALRPTGARVSRA</sequence>
<comment type="caution">
    <text evidence="3">The sequence shown here is derived from an EMBL/GenBank/DDBJ whole genome shotgun (WGS) entry which is preliminary data.</text>
</comment>
<evidence type="ECO:0000313" key="3">
    <source>
        <dbReference type="EMBL" id="GAA2551028.1"/>
    </source>
</evidence>
<dbReference type="InterPro" id="IPR058852">
    <property type="entry name" value="HTH_77"/>
</dbReference>
<proteinExistence type="predicted"/>
<dbReference type="InterPro" id="IPR027417">
    <property type="entry name" value="P-loop_NTPase"/>
</dbReference>
<dbReference type="InterPro" id="IPR036388">
    <property type="entry name" value="WH-like_DNA-bd_sf"/>
</dbReference>
<dbReference type="SMART" id="SM00421">
    <property type="entry name" value="HTH_LUXR"/>
    <property type="match status" value="1"/>
</dbReference>
<dbReference type="Pfam" id="PF00196">
    <property type="entry name" value="GerE"/>
    <property type="match status" value="1"/>
</dbReference>
<dbReference type="PRINTS" id="PR00038">
    <property type="entry name" value="HTHLUXR"/>
</dbReference>
<dbReference type="InterPro" id="IPR016032">
    <property type="entry name" value="Sig_transdc_resp-reg_C-effctor"/>
</dbReference>
<evidence type="ECO:0000313" key="4">
    <source>
        <dbReference type="Proteomes" id="UP001501095"/>
    </source>
</evidence>
<dbReference type="InterPro" id="IPR011990">
    <property type="entry name" value="TPR-like_helical_dom_sf"/>
</dbReference>
<dbReference type="InterPro" id="IPR000792">
    <property type="entry name" value="Tscrpt_reg_LuxR_C"/>
</dbReference>
<dbReference type="Gene3D" id="1.25.40.10">
    <property type="entry name" value="Tetratricopeptide repeat domain"/>
    <property type="match status" value="1"/>
</dbReference>
<dbReference type="Pfam" id="PF13424">
    <property type="entry name" value="TPR_12"/>
    <property type="match status" value="2"/>
</dbReference>
<evidence type="ECO:0000259" key="2">
    <source>
        <dbReference type="PROSITE" id="PS50043"/>
    </source>
</evidence>
<name>A0ABP6BA56_9ACTN</name>
<dbReference type="SUPFAM" id="SSF46894">
    <property type="entry name" value="C-terminal effector domain of the bipartite response regulators"/>
    <property type="match status" value="1"/>
</dbReference>
<dbReference type="PROSITE" id="PS50043">
    <property type="entry name" value="HTH_LUXR_2"/>
    <property type="match status" value="1"/>
</dbReference>
<dbReference type="Gene3D" id="1.10.10.10">
    <property type="entry name" value="Winged helix-like DNA-binding domain superfamily/Winged helix DNA-binding domain"/>
    <property type="match status" value="2"/>
</dbReference>
<feature type="region of interest" description="Disordered" evidence="1">
    <location>
        <begin position="705"/>
        <end position="728"/>
    </location>
</feature>
<feature type="region of interest" description="Disordered" evidence="1">
    <location>
        <begin position="776"/>
        <end position="802"/>
    </location>
</feature>
<dbReference type="PANTHER" id="PTHR47691:SF3">
    <property type="entry name" value="HTH-TYPE TRANSCRIPTIONAL REGULATOR RV0890C-RELATED"/>
    <property type="match status" value="1"/>
</dbReference>
<accession>A0ABP6BA56</accession>
<dbReference type="Pfam" id="PF25872">
    <property type="entry name" value="HTH_77"/>
    <property type="match status" value="1"/>
</dbReference>
<dbReference type="Proteomes" id="UP001501095">
    <property type="component" value="Unassembled WGS sequence"/>
</dbReference>
<reference evidence="4" key="1">
    <citation type="journal article" date="2019" name="Int. J. Syst. Evol. Microbiol.">
        <title>The Global Catalogue of Microorganisms (GCM) 10K type strain sequencing project: providing services to taxonomists for standard genome sequencing and annotation.</title>
        <authorList>
            <consortium name="The Broad Institute Genomics Platform"/>
            <consortium name="The Broad Institute Genome Sequencing Center for Infectious Disease"/>
            <person name="Wu L."/>
            <person name="Ma J."/>
        </authorList>
    </citation>
    <scope>NUCLEOTIDE SEQUENCE [LARGE SCALE GENOMIC DNA]</scope>
    <source>
        <strain evidence="4">JCM 6924</strain>
    </source>
</reference>
<gene>
    <name evidence="3" type="ORF">GCM10010423_59220</name>
</gene>
<dbReference type="Gene3D" id="3.40.50.300">
    <property type="entry name" value="P-loop containing nucleotide triphosphate hydrolases"/>
    <property type="match status" value="1"/>
</dbReference>
<dbReference type="PANTHER" id="PTHR47691">
    <property type="entry name" value="REGULATOR-RELATED"/>
    <property type="match status" value="1"/>
</dbReference>
<organism evidence="3 4">
    <name type="scientific">Streptomyces levis</name>
    <dbReference type="NCBI Taxonomy" id="285566"/>
    <lineage>
        <taxon>Bacteria</taxon>
        <taxon>Bacillati</taxon>
        <taxon>Actinomycetota</taxon>
        <taxon>Actinomycetes</taxon>
        <taxon>Kitasatosporales</taxon>
        <taxon>Streptomycetaceae</taxon>
        <taxon>Streptomyces</taxon>
    </lineage>
</organism>